<evidence type="ECO:0000256" key="2">
    <source>
        <dbReference type="SAM" id="SignalP"/>
    </source>
</evidence>
<dbReference type="PANTHER" id="PTHR35725:SF4">
    <property type="entry name" value="CLASSICAL ARABINOGALACTAN PROTEIN 26"/>
    <property type="match status" value="1"/>
</dbReference>
<keyword evidence="4" id="KW-1185">Reference proteome</keyword>
<dbReference type="InterPro" id="IPR039346">
    <property type="entry name" value="AGP25/26"/>
</dbReference>
<feature type="signal peptide" evidence="2">
    <location>
        <begin position="1"/>
        <end position="23"/>
    </location>
</feature>
<feature type="chain" id="PRO_5042082768" description="Classical arabinogalactan protein 25" evidence="2">
    <location>
        <begin position="24"/>
        <end position="132"/>
    </location>
</feature>
<dbReference type="PANTHER" id="PTHR35725">
    <property type="entry name" value="CLASSICAL ARABINOGALACTAN PROTEIN 26"/>
    <property type="match status" value="1"/>
</dbReference>
<accession>A0AAD3TGT3</accession>
<protein>
    <recommendedName>
        <fullName evidence="5">Classical arabinogalactan protein 25</fullName>
    </recommendedName>
</protein>
<evidence type="ECO:0000313" key="3">
    <source>
        <dbReference type="EMBL" id="GMH29290.1"/>
    </source>
</evidence>
<evidence type="ECO:0008006" key="5">
    <source>
        <dbReference type="Google" id="ProtNLM"/>
    </source>
</evidence>
<dbReference type="EMBL" id="BSYO01000036">
    <property type="protein sequence ID" value="GMH29290.1"/>
    <property type="molecule type" value="Genomic_DNA"/>
</dbReference>
<dbReference type="Proteomes" id="UP001279734">
    <property type="component" value="Unassembled WGS sequence"/>
</dbReference>
<evidence type="ECO:0000313" key="4">
    <source>
        <dbReference type="Proteomes" id="UP001279734"/>
    </source>
</evidence>
<evidence type="ECO:0000256" key="1">
    <source>
        <dbReference type="SAM" id="MobiDB-lite"/>
    </source>
</evidence>
<sequence>MASFSFSLLVFIFIFIAFPQMNSTLSAISPPPLLPDIAPVLPPYSQELPPDITPLLPTSGGGAPPPPAEPSMFFIPSSLSPPNPDATADPGVDPAISPSGSLSSSSSSTAGVAFDQLAKLALLLASVAYCAL</sequence>
<gene>
    <name evidence="3" type="ORF">Nepgr_031133</name>
</gene>
<proteinExistence type="predicted"/>
<name>A0AAD3TGT3_NEPGR</name>
<dbReference type="AlphaFoldDB" id="A0AAD3TGT3"/>
<keyword evidence="2" id="KW-0732">Signal</keyword>
<reference evidence="3" key="1">
    <citation type="submission" date="2023-05" db="EMBL/GenBank/DDBJ databases">
        <title>Nepenthes gracilis genome sequencing.</title>
        <authorList>
            <person name="Fukushima K."/>
        </authorList>
    </citation>
    <scope>NUCLEOTIDE SEQUENCE</scope>
    <source>
        <strain evidence="3">SING2019-196</strain>
    </source>
</reference>
<organism evidence="3 4">
    <name type="scientific">Nepenthes gracilis</name>
    <name type="common">Slender pitcher plant</name>
    <dbReference type="NCBI Taxonomy" id="150966"/>
    <lineage>
        <taxon>Eukaryota</taxon>
        <taxon>Viridiplantae</taxon>
        <taxon>Streptophyta</taxon>
        <taxon>Embryophyta</taxon>
        <taxon>Tracheophyta</taxon>
        <taxon>Spermatophyta</taxon>
        <taxon>Magnoliopsida</taxon>
        <taxon>eudicotyledons</taxon>
        <taxon>Gunneridae</taxon>
        <taxon>Pentapetalae</taxon>
        <taxon>Caryophyllales</taxon>
        <taxon>Nepenthaceae</taxon>
        <taxon>Nepenthes</taxon>
    </lineage>
</organism>
<feature type="compositionally biased region" description="Low complexity" evidence="1">
    <location>
        <begin position="97"/>
        <end position="108"/>
    </location>
</feature>
<comment type="caution">
    <text evidence="3">The sequence shown here is derived from an EMBL/GenBank/DDBJ whole genome shotgun (WGS) entry which is preliminary data.</text>
</comment>
<feature type="region of interest" description="Disordered" evidence="1">
    <location>
        <begin position="51"/>
        <end position="108"/>
    </location>
</feature>